<feature type="region of interest" description="Disordered" evidence="1">
    <location>
        <begin position="73"/>
        <end position="115"/>
    </location>
</feature>
<name>A0A1D8NCJ4_YARLL</name>
<gene>
    <name evidence="2" type="ORF">YALI1_C33545g</name>
</gene>
<proteinExistence type="predicted"/>
<sequence length="115" mass="13514">MRTPEGYLAETMWAKKDARKERTDENIETARFMTHEFHWQARQAKAQMWKNYLKSFRRGGIWRAAKYCPPTNQAPSRHYASRMDGECRCTGRRTNPASPPSKSTPLDYTLEVDEK</sequence>
<evidence type="ECO:0000313" key="2">
    <source>
        <dbReference type="EMBL" id="AOW03359.1"/>
    </source>
</evidence>
<dbReference type="EMBL" id="CP017555">
    <property type="protein sequence ID" value="AOW03359.1"/>
    <property type="molecule type" value="Genomic_DNA"/>
</dbReference>
<accession>A0A1D8NCJ4</accession>
<dbReference type="GeneID" id="94583172"/>
<evidence type="ECO:0000313" key="3">
    <source>
        <dbReference type="Proteomes" id="UP000182444"/>
    </source>
</evidence>
<dbReference type="Proteomes" id="UP000182444">
    <property type="component" value="Chromosome 1C"/>
</dbReference>
<dbReference type="VEuPathDB" id="FungiDB:YALI1_C33545g"/>
<evidence type="ECO:0000256" key="1">
    <source>
        <dbReference type="SAM" id="MobiDB-lite"/>
    </source>
</evidence>
<organism evidence="2 3">
    <name type="scientific">Yarrowia lipolytica</name>
    <name type="common">Candida lipolytica</name>
    <dbReference type="NCBI Taxonomy" id="4952"/>
    <lineage>
        <taxon>Eukaryota</taxon>
        <taxon>Fungi</taxon>
        <taxon>Dikarya</taxon>
        <taxon>Ascomycota</taxon>
        <taxon>Saccharomycotina</taxon>
        <taxon>Dipodascomycetes</taxon>
        <taxon>Dipodascales</taxon>
        <taxon>Dipodascales incertae sedis</taxon>
        <taxon>Yarrowia</taxon>
    </lineage>
</organism>
<protein>
    <submittedName>
        <fullName evidence="2">Uncharacterized protein</fullName>
    </submittedName>
</protein>
<reference evidence="2 3" key="1">
    <citation type="journal article" date="2016" name="PLoS ONE">
        <title>Sequence Assembly of Yarrowia lipolytica Strain W29/CLIB89 Shows Transposable Element Diversity.</title>
        <authorList>
            <person name="Magnan C."/>
            <person name="Yu J."/>
            <person name="Chang I."/>
            <person name="Jahn E."/>
            <person name="Kanomata Y."/>
            <person name="Wu J."/>
            <person name="Zeller M."/>
            <person name="Oakes M."/>
            <person name="Baldi P."/>
            <person name="Sandmeyer S."/>
        </authorList>
    </citation>
    <scope>NUCLEOTIDE SEQUENCE [LARGE SCALE GENOMIC DNA]</scope>
    <source>
        <strain evidence="3">CLIB89(W29)</strain>
    </source>
</reference>
<dbReference type="RefSeq" id="XP_068138648.1">
    <property type="nucleotide sequence ID" value="XM_068282547.1"/>
</dbReference>
<dbReference type="AlphaFoldDB" id="A0A1D8NCJ4"/>
<feature type="compositionally biased region" description="Polar residues" evidence="1">
    <location>
        <begin position="92"/>
        <end position="106"/>
    </location>
</feature>